<accession>A0ABQ9GJZ1</accession>
<dbReference type="EMBL" id="JARBHB010000011">
    <property type="protein sequence ID" value="KAJ8872329.1"/>
    <property type="molecule type" value="Genomic_DNA"/>
</dbReference>
<proteinExistence type="predicted"/>
<name>A0ABQ9GJZ1_9NEOP</name>
<protein>
    <submittedName>
        <fullName evidence="1">Uncharacterized protein</fullName>
    </submittedName>
</protein>
<organism evidence="1 2">
    <name type="scientific">Dryococelus australis</name>
    <dbReference type="NCBI Taxonomy" id="614101"/>
    <lineage>
        <taxon>Eukaryota</taxon>
        <taxon>Metazoa</taxon>
        <taxon>Ecdysozoa</taxon>
        <taxon>Arthropoda</taxon>
        <taxon>Hexapoda</taxon>
        <taxon>Insecta</taxon>
        <taxon>Pterygota</taxon>
        <taxon>Neoptera</taxon>
        <taxon>Polyneoptera</taxon>
        <taxon>Phasmatodea</taxon>
        <taxon>Verophasmatodea</taxon>
        <taxon>Anareolatae</taxon>
        <taxon>Phasmatidae</taxon>
        <taxon>Eurycanthinae</taxon>
        <taxon>Dryococelus</taxon>
    </lineage>
</organism>
<dbReference type="Proteomes" id="UP001159363">
    <property type="component" value="Chromosome 10"/>
</dbReference>
<comment type="caution">
    <text evidence="1">The sequence shown here is derived from an EMBL/GenBank/DDBJ whole genome shotgun (WGS) entry which is preliminary data.</text>
</comment>
<evidence type="ECO:0000313" key="1">
    <source>
        <dbReference type="EMBL" id="KAJ8872329.1"/>
    </source>
</evidence>
<evidence type="ECO:0000313" key="2">
    <source>
        <dbReference type="Proteomes" id="UP001159363"/>
    </source>
</evidence>
<keyword evidence="2" id="KW-1185">Reference proteome</keyword>
<sequence length="755" mass="83314">MGKTFAYSSHRKKITGRSPATGSKVLRISSYVGVALSRHAAVSSVIARASPVTGDGLEAMPFARSRDSRVFTNSAQCCVRHFLIPPVSQGPESWIALEGRGKKNLCSLLLLCGISQELGEERKEFRRGRYRRGVRVECLAGLYSLPGAAWWQARGGTKLRSAQPSAPQSLSSLRVEQLAGGALTCTQKSSEDRAGTSSLRLSSTETLSHYSLPNKVNRVRFPEGSPQDFRVCEIASLWESCRTTPLVRGFSRDLPFPPRRCLTLNHASPSSALKTSMLNSRPNLSTHSQNALSVDRRLGEERWGDAAEGALVEISRYLAWTGRPQGHETCVSAIARRDNTAAGRRRIVGHSHSTTRQYSCREEEEDCPTSSGPSYCRLPGQARPVVQLEQQAQRQRSQGAVAVRSDRLLGPTVVCKACGVPPSSTVMRALVEEQFGRARDWLWRQVRASVISAVIISALTTRDKILDRYCVAAAWKMRSELCNTCLCVATLAVVCKFPCSTAGWRVSRDFLSRHGVEKSSRSMSLSLVISLKVIMGTPAWPVSRVVGSFARLPTKLLKQRSISKYTRQDTFENDIGFGHRLSTDQMIGSPLDVTYVDAARREYGTLVQNSERIIHPRESRVAAPGKCRYSSPDGATVAVGHFRGFAANCPPTLAAAPTPLPRQANVYLLHALPSASRECCFSFYFLLIVHLPMEKRLFLPGNRGILQWKKDCSPEFAFLFEDRRDFKHLCFVLPSSLDYSLLGHAQDGFGPIGNH</sequence>
<reference evidence="1 2" key="1">
    <citation type="submission" date="2023-02" db="EMBL/GenBank/DDBJ databases">
        <title>LHISI_Scaffold_Assembly.</title>
        <authorList>
            <person name="Stuart O.P."/>
            <person name="Cleave R."/>
            <person name="Magrath M.J.L."/>
            <person name="Mikheyev A.S."/>
        </authorList>
    </citation>
    <scope>NUCLEOTIDE SEQUENCE [LARGE SCALE GENOMIC DNA]</scope>
    <source>
        <strain evidence="1">Daus_M_001</strain>
        <tissue evidence="1">Leg muscle</tissue>
    </source>
</reference>
<gene>
    <name evidence="1" type="ORF">PR048_025933</name>
</gene>